<dbReference type="InterPro" id="IPR004365">
    <property type="entry name" value="NA-bd_OB_tRNA"/>
</dbReference>
<evidence type="ECO:0000259" key="15">
    <source>
        <dbReference type="PROSITE" id="PS50862"/>
    </source>
</evidence>
<dbReference type="GO" id="GO:0000287">
    <property type="term" value="F:magnesium ion binding"/>
    <property type="evidence" value="ECO:0007669"/>
    <property type="project" value="UniProtKB-UniRule"/>
</dbReference>
<evidence type="ECO:0000256" key="11">
    <source>
        <dbReference type="ARBA" id="ARBA00023146"/>
    </source>
</evidence>
<name>A0A1T4WJI5_9BACT</name>
<dbReference type="InterPro" id="IPR002313">
    <property type="entry name" value="Lys-tRNA-ligase_II"/>
</dbReference>
<keyword evidence="10 13" id="KW-0648">Protein biosynthesis</keyword>
<protein>
    <recommendedName>
        <fullName evidence="13">Lysine--tRNA ligase</fullName>
        <ecNumber evidence="13">6.1.1.6</ecNumber>
    </recommendedName>
    <alternativeName>
        <fullName evidence="13">Lysyl-tRNA synthetase</fullName>
        <shortName evidence="13">LysRS</shortName>
    </alternativeName>
</protein>
<comment type="subcellular location">
    <subcellularLocation>
        <location evidence="1 13">Cytoplasm</location>
    </subcellularLocation>
</comment>
<dbReference type="PRINTS" id="PR00982">
    <property type="entry name" value="TRNASYNTHLYS"/>
</dbReference>
<dbReference type="CDD" id="cd00775">
    <property type="entry name" value="LysRS_core"/>
    <property type="match status" value="1"/>
</dbReference>
<evidence type="ECO:0000256" key="9">
    <source>
        <dbReference type="ARBA" id="ARBA00022842"/>
    </source>
</evidence>
<dbReference type="Gene3D" id="3.30.930.10">
    <property type="entry name" value="Bira Bifunctional Protein, Domain 2"/>
    <property type="match status" value="1"/>
</dbReference>
<keyword evidence="11 13" id="KW-0030">Aminoacyl-tRNA synthetase</keyword>
<dbReference type="AlphaFoldDB" id="A0A1T4WJI5"/>
<accession>A0A1T4WJI5</accession>
<evidence type="ECO:0000256" key="2">
    <source>
        <dbReference type="ARBA" id="ARBA00008226"/>
    </source>
</evidence>
<comment type="subunit">
    <text evidence="3 13">Homodimer.</text>
</comment>
<organism evidence="16 17">
    <name type="scientific">Paucidesulfovibrio gracilis DSM 16080</name>
    <dbReference type="NCBI Taxonomy" id="1121449"/>
    <lineage>
        <taxon>Bacteria</taxon>
        <taxon>Pseudomonadati</taxon>
        <taxon>Thermodesulfobacteriota</taxon>
        <taxon>Desulfovibrionia</taxon>
        <taxon>Desulfovibrionales</taxon>
        <taxon>Desulfovibrionaceae</taxon>
        <taxon>Paucidesulfovibrio</taxon>
    </lineage>
</organism>
<evidence type="ECO:0000256" key="14">
    <source>
        <dbReference type="RuleBase" id="RU000336"/>
    </source>
</evidence>
<dbReference type="FunFam" id="3.30.930.10:FF:000001">
    <property type="entry name" value="Lysine--tRNA ligase"/>
    <property type="match status" value="1"/>
</dbReference>
<comment type="catalytic activity">
    <reaction evidence="12 13 14">
        <text>tRNA(Lys) + L-lysine + ATP = L-lysyl-tRNA(Lys) + AMP + diphosphate</text>
        <dbReference type="Rhea" id="RHEA:20792"/>
        <dbReference type="Rhea" id="RHEA-COMP:9696"/>
        <dbReference type="Rhea" id="RHEA-COMP:9697"/>
        <dbReference type="ChEBI" id="CHEBI:30616"/>
        <dbReference type="ChEBI" id="CHEBI:32551"/>
        <dbReference type="ChEBI" id="CHEBI:33019"/>
        <dbReference type="ChEBI" id="CHEBI:78442"/>
        <dbReference type="ChEBI" id="CHEBI:78529"/>
        <dbReference type="ChEBI" id="CHEBI:456215"/>
        <dbReference type="EC" id="6.1.1.6"/>
    </reaction>
</comment>
<feature type="domain" description="Aminoacyl-transfer RNA synthetases class-II family profile" evidence="15">
    <location>
        <begin position="185"/>
        <end position="501"/>
    </location>
</feature>
<dbReference type="InterPro" id="IPR045864">
    <property type="entry name" value="aa-tRNA-synth_II/BPL/LPL"/>
</dbReference>
<evidence type="ECO:0000256" key="10">
    <source>
        <dbReference type="ARBA" id="ARBA00022917"/>
    </source>
</evidence>
<dbReference type="RefSeq" id="WP_407670525.1">
    <property type="nucleotide sequence ID" value="NZ_FUYC01000003.1"/>
</dbReference>
<dbReference type="InterPro" id="IPR006195">
    <property type="entry name" value="aa-tRNA-synth_II"/>
</dbReference>
<reference evidence="16 17" key="1">
    <citation type="submission" date="2017-02" db="EMBL/GenBank/DDBJ databases">
        <authorList>
            <person name="Peterson S.W."/>
        </authorList>
    </citation>
    <scope>NUCLEOTIDE SEQUENCE [LARGE SCALE GENOMIC DNA]</scope>
    <source>
        <strain evidence="16 17">DSM 16080</strain>
    </source>
</reference>
<evidence type="ECO:0000256" key="13">
    <source>
        <dbReference type="HAMAP-Rule" id="MF_00252"/>
    </source>
</evidence>
<dbReference type="EMBL" id="FUYC01000003">
    <property type="protein sequence ID" value="SKA77490.1"/>
    <property type="molecule type" value="Genomic_DNA"/>
</dbReference>
<dbReference type="EC" id="6.1.1.6" evidence="13"/>
<dbReference type="SUPFAM" id="SSF50249">
    <property type="entry name" value="Nucleic acid-binding proteins"/>
    <property type="match status" value="1"/>
</dbReference>
<proteinExistence type="inferred from homology"/>
<keyword evidence="6 13" id="KW-0479">Metal-binding</keyword>
<dbReference type="Pfam" id="PF01336">
    <property type="entry name" value="tRNA_anti-codon"/>
    <property type="match status" value="1"/>
</dbReference>
<dbReference type="NCBIfam" id="TIGR00499">
    <property type="entry name" value="lysS_bact"/>
    <property type="match status" value="1"/>
</dbReference>
<evidence type="ECO:0000256" key="12">
    <source>
        <dbReference type="ARBA" id="ARBA00048573"/>
    </source>
</evidence>
<feature type="binding site" evidence="13">
    <location>
        <position position="420"/>
    </location>
    <ligand>
        <name>Mg(2+)</name>
        <dbReference type="ChEBI" id="CHEBI:18420"/>
        <label>2</label>
    </ligand>
</feature>
<evidence type="ECO:0000256" key="4">
    <source>
        <dbReference type="ARBA" id="ARBA00022490"/>
    </source>
</evidence>
<dbReference type="InterPro" id="IPR044136">
    <property type="entry name" value="Lys-tRNA-ligase_II_N"/>
</dbReference>
<dbReference type="InterPro" id="IPR004364">
    <property type="entry name" value="Aa-tRNA-synt_II"/>
</dbReference>
<dbReference type="GO" id="GO:0005524">
    <property type="term" value="F:ATP binding"/>
    <property type="evidence" value="ECO:0007669"/>
    <property type="project" value="UniProtKB-UniRule"/>
</dbReference>
<keyword evidence="17" id="KW-1185">Reference proteome</keyword>
<dbReference type="InterPro" id="IPR018149">
    <property type="entry name" value="Lys-tRNA-synth_II_C"/>
</dbReference>
<evidence type="ECO:0000256" key="5">
    <source>
        <dbReference type="ARBA" id="ARBA00022598"/>
    </source>
</evidence>
<keyword evidence="9 13" id="KW-0460">Magnesium</keyword>
<evidence type="ECO:0000256" key="6">
    <source>
        <dbReference type="ARBA" id="ARBA00022723"/>
    </source>
</evidence>
<dbReference type="PANTHER" id="PTHR42918">
    <property type="entry name" value="LYSYL-TRNA SYNTHETASE"/>
    <property type="match status" value="1"/>
</dbReference>
<dbReference type="Proteomes" id="UP000190027">
    <property type="component" value="Unassembled WGS sequence"/>
</dbReference>
<evidence type="ECO:0000256" key="3">
    <source>
        <dbReference type="ARBA" id="ARBA00011738"/>
    </source>
</evidence>
<keyword evidence="8 13" id="KW-0067">ATP-binding</keyword>
<dbReference type="GO" id="GO:0005829">
    <property type="term" value="C:cytosol"/>
    <property type="evidence" value="ECO:0007669"/>
    <property type="project" value="TreeGrafter"/>
</dbReference>
<keyword evidence="5 13" id="KW-0436">Ligase</keyword>
<feature type="binding site" evidence="13">
    <location>
        <position position="413"/>
    </location>
    <ligand>
        <name>Mg(2+)</name>
        <dbReference type="ChEBI" id="CHEBI:18420"/>
        <label>1</label>
    </ligand>
</feature>
<evidence type="ECO:0000256" key="1">
    <source>
        <dbReference type="ARBA" id="ARBA00004496"/>
    </source>
</evidence>
<dbReference type="GO" id="GO:0004824">
    <property type="term" value="F:lysine-tRNA ligase activity"/>
    <property type="evidence" value="ECO:0007669"/>
    <property type="project" value="UniProtKB-UniRule"/>
</dbReference>
<dbReference type="PROSITE" id="PS50862">
    <property type="entry name" value="AA_TRNA_LIGASE_II"/>
    <property type="match status" value="1"/>
</dbReference>
<dbReference type="FunFam" id="2.40.50.140:FF:000024">
    <property type="entry name" value="Lysine--tRNA ligase"/>
    <property type="match status" value="1"/>
</dbReference>
<dbReference type="SUPFAM" id="SSF55681">
    <property type="entry name" value="Class II aaRS and biotin synthetases"/>
    <property type="match status" value="1"/>
</dbReference>
<dbReference type="HAMAP" id="MF_00252">
    <property type="entry name" value="Lys_tRNA_synth_class2"/>
    <property type="match status" value="1"/>
</dbReference>
<dbReference type="PANTHER" id="PTHR42918:SF15">
    <property type="entry name" value="LYSINE--TRNA LIGASE, CHLOROPLASTIC_MITOCHONDRIAL"/>
    <property type="match status" value="1"/>
</dbReference>
<dbReference type="Pfam" id="PF00152">
    <property type="entry name" value="tRNA-synt_2"/>
    <property type="match status" value="1"/>
</dbReference>
<keyword evidence="4 13" id="KW-0963">Cytoplasm</keyword>
<evidence type="ECO:0000256" key="7">
    <source>
        <dbReference type="ARBA" id="ARBA00022741"/>
    </source>
</evidence>
<dbReference type="NCBIfam" id="NF001756">
    <property type="entry name" value="PRK00484.1"/>
    <property type="match status" value="1"/>
</dbReference>
<dbReference type="GO" id="GO:0000049">
    <property type="term" value="F:tRNA binding"/>
    <property type="evidence" value="ECO:0007669"/>
    <property type="project" value="TreeGrafter"/>
</dbReference>
<dbReference type="GO" id="GO:0006430">
    <property type="term" value="P:lysyl-tRNA aminoacylation"/>
    <property type="evidence" value="ECO:0007669"/>
    <property type="project" value="UniProtKB-UniRule"/>
</dbReference>
<dbReference type="InterPro" id="IPR012340">
    <property type="entry name" value="NA-bd_OB-fold"/>
</dbReference>
<dbReference type="CDD" id="cd04322">
    <property type="entry name" value="LysRS_N"/>
    <property type="match status" value="1"/>
</dbReference>
<evidence type="ECO:0000313" key="16">
    <source>
        <dbReference type="EMBL" id="SKA77490.1"/>
    </source>
</evidence>
<evidence type="ECO:0000256" key="8">
    <source>
        <dbReference type="ARBA" id="ARBA00022840"/>
    </source>
</evidence>
<sequence length="508" mass="58517">MPMLEALRNRDEYNSVIKTRVEKACALLESGVSLYPNDFSRDTYIQDIWDDFADAEAEQLETLDKTFSVAGRIMAWRSFGKVTFFQIQDRTSRIQVYAARDDLGSDVYGLFKKSEVGDVVGVRGALFRTKTGELTIAADYFQLMSKSLRPLPEKYHGLKDVEIRYRQRYVDLIVTKRTREIFQKRTQIVRSLRNYMDSRGFMEVETPMMQPIPGGATAKPFETHHNAMDMKLYMRIAPELYLKRLVVGGFEQVYEINRNFRNEGISTQHNPEFTMMEFYWAYATFEDLMDLTEDMFAKVAREVCGSSVIEYQGQTVDLTPGKWVRMTFHDSLEKIGGVAPEVYTDYEQCRALVKQKGEKVVEGEKLGKLQAKLFDILVEPNLVQPHFIYHYPTDISPLSRRNEQNPDLTDRFELFMTGREMANAFSELNDPLDQRERFEEQVREKDAGDEEAHFMDEDYVRALEYGMPPAAGQGVGIDRLVMLLTDSASIREVILFPLLRPEAATGGA</sequence>
<evidence type="ECO:0000313" key="17">
    <source>
        <dbReference type="Proteomes" id="UP000190027"/>
    </source>
</evidence>
<feature type="binding site" evidence="13">
    <location>
        <position position="420"/>
    </location>
    <ligand>
        <name>Mg(2+)</name>
        <dbReference type="ChEBI" id="CHEBI:18420"/>
        <label>1</label>
    </ligand>
</feature>
<dbReference type="GO" id="GO:0042803">
    <property type="term" value="F:protein homodimerization activity"/>
    <property type="evidence" value="ECO:0007669"/>
    <property type="project" value="UniProtKB-ARBA"/>
</dbReference>
<keyword evidence="7 13" id="KW-0547">Nucleotide-binding</keyword>
<comment type="similarity">
    <text evidence="2 13">Belongs to the class-II aminoacyl-tRNA synthetase family.</text>
</comment>
<dbReference type="Gene3D" id="2.40.50.140">
    <property type="entry name" value="Nucleic acid-binding proteins"/>
    <property type="match status" value="1"/>
</dbReference>
<comment type="cofactor">
    <cofactor evidence="13 14">
        <name>Mg(2+)</name>
        <dbReference type="ChEBI" id="CHEBI:18420"/>
    </cofactor>
    <text evidence="13 14">Binds 3 Mg(2+) ions per subunit.</text>
</comment>
<gene>
    <name evidence="13" type="primary">lysS</name>
    <name evidence="16" type="ORF">SAMN02745704_00989</name>
</gene>
<dbReference type="STRING" id="1121449.SAMN02745704_00989"/>